<geneLocation type="plasmid" evidence="6">
    <name>pFRL6</name>
</geneLocation>
<dbReference type="PANTHER" id="PTHR41251">
    <property type="entry name" value="NON-HOMOLOGOUS END JOINING PROTEIN KU"/>
    <property type="match status" value="1"/>
</dbReference>
<evidence type="ECO:0000256" key="1">
    <source>
        <dbReference type="ARBA" id="ARBA00023125"/>
    </source>
</evidence>
<dbReference type="AlphaFoldDB" id="V9ZAK4"/>
<dbReference type="InterPro" id="IPR016194">
    <property type="entry name" value="SPOC-like_C_dom_sf"/>
</dbReference>
<dbReference type="EMBL" id="KF602051">
    <property type="protein sequence ID" value="AHE40466.1"/>
    <property type="molecule type" value="Genomic_DNA"/>
</dbReference>
<keyword evidence="3" id="KW-0234">DNA repair</keyword>
<protein>
    <recommendedName>
        <fullName evidence="3">Non-homologous end joining protein Ku</fullName>
    </recommendedName>
</protein>
<gene>
    <name evidence="3" type="primary">ku</name>
    <name evidence="6" type="ORF">pFRL6_379c</name>
</gene>
<dbReference type="InterPro" id="IPR009187">
    <property type="entry name" value="Prok_Ku"/>
</dbReference>
<dbReference type="Pfam" id="PF02735">
    <property type="entry name" value="Ku"/>
    <property type="match status" value="1"/>
</dbReference>
<evidence type="ECO:0000256" key="4">
    <source>
        <dbReference type="SAM" id="MobiDB-lite"/>
    </source>
</evidence>
<dbReference type="SMART" id="SM00559">
    <property type="entry name" value="Ku78"/>
    <property type="match status" value="1"/>
</dbReference>
<keyword evidence="3" id="KW-0227">DNA damage</keyword>
<keyword evidence="2 3" id="KW-0233">DNA recombination</keyword>
<dbReference type="PANTHER" id="PTHR41251:SF1">
    <property type="entry name" value="NON-HOMOLOGOUS END JOINING PROTEIN KU"/>
    <property type="match status" value="1"/>
</dbReference>
<evidence type="ECO:0000256" key="3">
    <source>
        <dbReference type="HAMAP-Rule" id="MF_01875"/>
    </source>
</evidence>
<comment type="subunit">
    <text evidence="3">Homodimer. Interacts with LigD.</text>
</comment>
<dbReference type="SUPFAM" id="SSF100939">
    <property type="entry name" value="SPOC domain-like"/>
    <property type="match status" value="1"/>
</dbReference>
<keyword evidence="6" id="KW-0614">Plasmid</keyword>
<dbReference type="FunFam" id="2.40.290.10:FF:000004">
    <property type="entry name" value="Non-homologous end joining protein Ku"/>
    <property type="match status" value="1"/>
</dbReference>
<dbReference type="Gene3D" id="2.40.290.10">
    <property type="match status" value="1"/>
</dbReference>
<feature type="domain" description="Ku" evidence="5">
    <location>
        <begin position="55"/>
        <end position="185"/>
    </location>
</feature>
<dbReference type="GO" id="GO:0006310">
    <property type="term" value="P:DNA recombination"/>
    <property type="evidence" value="ECO:0007669"/>
    <property type="project" value="UniProtKB-KW"/>
</dbReference>
<comment type="function">
    <text evidence="3">With LigD forms a non-homologous end joining (NHEJ) DNA repair enzyme, which repairs dsDNA breaks with reduced fidelity. Binds linear dsDNA with 5'- and 3'- overhangs but not closed circular dsDNA nor ssDNA. Recruits and stimulates the ligase activity of LigD.</text>
</comment>
<evidence type="ECO:0000259" key="5">
    <source>
        <dbReference type="SMART" id="SM00559"/>
    </source>
</evidence>
<dbReference type="GO" id="GO:0006303">
    <property type="term" value="P:double-strand break repair via nonhomologous end joining"/>
    <property type="evidence" value="ECO:0007669"/>
    <property type="project" value="UniProtKB-UniRule"/>
</dbReference>
<feature type="compositionally biased region" description="Basic residues" evidence="4">
    <location>
        <begin position="272"/>
        <end position="291"/>
    </location>
</feature>
<dbReference type="NCBIfam" id="TIGR02772">
    <property type="entry name" value="Ku_bact"/>
    <property type="match status" value="1"/>
</dbReference>
<reference evidence="6" key="1">
    <citation type="submission" date="2013-09" db="EMBL/GenBank/DDBJ databases">
        <title>Complete nucleotide sequence of Streptomyces linear plasmid pFRL6.</title>
        <authorList>
            <person name="Chen Z."/>
            <person name="Fang P."/>
            <person name="Qin Z."/>
        </authorList>
    </citation>
    <scope>NUCLEOTIDE SEQUENCE</scope>
    <source>
        <plasmid evidence="6">pFRL6</plasmid>
    </source>
</reference>
<feature type="compositionally biased region" description="Polar residues" evidence="4">
    <location>
        <begin position="245"/>
        <end position="256"/>
    </location>
</feature>
<keyword evidence="1 3" id="KW-0238">DNA-binding</keyword>
<dbReference type="InterPro" id="IPR006164">
    <property type="entry name" value="DNA_bd_Ku70/Ku80"/>
</dbReference>
<comment type="similarity">
    <text evidence="3">Belongs to the prokaryotic Ku family.</text>
</comment>
<evidence type="ECO:0000256" key="2">
    <source>
        <dbReference type="ARBA" id="ARBA00023172"/>
    </source>
</evidence>
<sequence>MIMGRPMWTGVITFGLVSLPVGLYTATDDHTVHFHQIQRGTADRIHNRRVNERTGREVQAEDIVKGFEVAEGEYVVVEPEELDGIAPGRSQTIEISDFVGLEEIEPVYFDRNYYVAPRGRQYTKIYELLRAALAETNKVGIASFVMRGKQYLTALRAESTVLVIQTLHWSDEVRDPGRELPEMPSRRAGKGKELGTAVQLIEALSAPWDLHPGITTPTRRRSGIWCGPRRRVRRSLWLRARRRPPTSSISWPSSKEVSTRPVAPHAGTGSLGRRRARGGSRPAGRPRRPGRRCREQGVPRRRREAAAVQSCGS</sequence>
<evidence type="ECO:0000313" key="6">
    <source>
        <dbReference type="EMBL" id="AHE40466.1"/>
    </source>
</evidence>
<dbReference type="GO" id="GO:0003690">
    <property type="term" value="F:double-stranded DNA binding"/>
    <property type="evidence" value="ECO:0007669"/>
    <property type="project" value="UniProtKB-UniRule"/>
</dbReference>
<feature type="region of interest" description="Disordered" evidence="4">
    <location>
        <begin position="243"/>
        <end position="313"/>
    </location>
</feature>
<accession>V9ZAK4</accession>
<name>V9ZAK4_9ACTN</name>
<dbReference type="HAMAP" id="MF_01875">
    <property type="entry name" value="Prokaryotic_Ku"/>
    <property type="match status" value="1"/>
</dbReference>
<proteinExistence type="inferred from homology"/>
<organism evidence="6">
    <name type="scientific">Streptomyces sp. F12</name>
    <dbReference type="NCBI Taxonomy" id="1436084"/>
    <lineage>
        <taxon>Bacteria</taxon>
        <taxon>Bacillati</taxon>
        <taxon>Actinomycetota</taxon>
        <taxon>Actinomycetes</taxon>
        <taxon>Kitasatosporales</taxon>
        <taxon>Streptomycetaceae</taxon>
        <taxon>Streptomyces</taxon>
    </lineage>
</organism>